<evidence type="ECO:0000256" key="4">
    <source>
        <dbReference type="ARBA" id="ARBA00022490"/>
    </source>
</evidence>
<dbReference type="GO" id="GO:0005829">
    <property type="term" value="C:cytosol"/>
    <property type="evidence" value="ECO:0007669"/>
    <property type="project" value="TreeGrafter"/>
</dbReference>
<feature type="domain" description="Aminoacyl-transfer RNA synthetases class-II family profile" evidence="14">
    <location>
        <begin position="482"/>
        <end position="804"/>
    </location>
</feature>
<dbReference type="PANTHER" id="PTHR42918">
    <property type="entry name" value="LYSYL-TRNA SYNTHETASE"/>
    <property type="match status" value="1"/>
</dbReference>
<dbReference type="PROSITE" id="PS50862">
    <property type="entry name" value="AA_TRNA_LIGASE_II"/>
    <property type="match status" value="1"/>
</dbReference>
<dbReference type="FunCoup" id="A0A2R5FZ94">
    <property type="interactions" value="560"/>
</dbReference>
<dbReference type="CDD" id="cd04322">
    <property type="entry name" value="LysRS_N"/>
    <property type="match status" value="1"/>
</dbReference>
<dbReference type="InterPro" id="IPR002313">
    <property type="entry name" value="Lys-tRNA-ligase_II"/>
</dbReference>
<proteinExistence type="inferred from homology"/>
<keyword evidence="6" id="KW-0547">Nucleotide-binding</keyword>
<dbReference type="FunFam" id="2.40.50.140:FF:000050">
    <property type="entry name" value="Lysine--tRNA ligase"/>
    <property type="match status" value="1"/>
</dbReference>
<dbReference type="AlphaFoldDB" id="A0A2R5FZ94"/>
<dbReference type="FunFam" id="3.30.930.10:FF:000238">
    <property type="entry name" value="Lysine--tRNA ligase"/>
    <property type="match status" value="1"/>
</dbReference>
<dbReference type="InterPro" id="IPR044136">
    <property type="entry name" value="Lys-tRNA-ligase_II_N"/>
</dbReference>
<evidence type="ECO:0000256" key="10">
    <source>
        <dbReference type="ARBA" id="ARBA00030563"/>
    </source>
</evidence>
<evidence type="ECO:0000313" key="16">
    <source>
        <dbReference type="Proteomes" id="UP000241890"/>
    </source>
</evidence>
<evidence type="ECO:0000256" key="6">
    <source>
        <dbReference type="ARBA" id="ARBA00022741"/>
    </source>
</evidence>
<dbReference type="InterPro" id="IPR004365">
    <property type="entry name" value="NA-bd_OB_tRNA"/>
</dbReference>
<evidence type="ECO:0000256" key="5">
    <source>
        <dbReference type="ARBA" id="ARBA00022598"/>
    </source>
</evidence>
<dbReference type="Pfam" id="PF00152">
    <property type="entry name" value="tRNA-synt_2"/>
    <property type="match status" value="1"/>
</dbReference>
<dbReference type="OrthoDB" id="21243at2759"/>
<feature type="region of interest" description="Disordered" evidence="13">
    <location>
        <begin position="172"/>
        <end position="192"/>
    </location>
</feature>
<name>A0A2R5FZ94_9STRA</name>
<dbReference type="GO" id="GO:0008237">
    <property type="term" value="F:metallopeptidase activity"/>
    <property type="evidence" value="ECO:0007669"/>
    <property type="project" value="InterPro"/>
</dbReference>
<comment type="caution">
    <text evidence="15">The sequence shown here is derived from an EMBL/GenBank/DDBJ whole genome shotgun (WGS) entry which is preliminary data.</text>
</comment>
<evidence type="ECO:0000256" key="13">
    <source>
        <dbReference type="SAM" id="MobiDB-lite"/>
    </source>
</evidence>
<evidence type="ECO:0000256" key="11">
    <source>
        <dbReference type="ARBA" id="ARBA00048573"/>
    </source>
</evidence>
<dbReference type="CDD" id="cd00775">
    <property type="entry name" value="LysRS_core"/>
    <property type="match status" value="1"/>
</dbReference>
<keyword evidence="8" id="KW-0648">Protein biosynthesis</keyword>
<evidence type="ECO:0000313" key="15">
    <source>
        <dbReference type="EMBL" id="GBG24050.1"/>
    </source>
</evidence>
<dbReference type="Gene3D" id="3.40.390.10">
    <property type="entry name" value="Collagenase (Catalytic Domain)"/>
    <property type="match status" value="1"/>
</dbReference>
<dbReference type="PRINTS" id="PR00982">
    <property type="entry name" value="TRNASYNTHLYS"/>
</dbReference>
<dbReference type="Proteomes" id="UP000241890">
    <property type="component" value="Unassembled WGS sequence"/>
</dbReference>
<dbReference type="GO" id="GO:0004824">
    <property type="term" value="F:lysine-tRNA ligase activity"/>
    <property type="evidence" value="ECO:0007669"/>
    <property type="project" value="UniProtKB-EC"/>
</dbReference>
<dbReference type="SUPFAM" id="SSF50249">
    <property type="entry name" value="Nucleic acid-binding proteins"/>
    <property type="match status" value="1"/>
</dbReference>
<dbReference type="InterPro" id="IPR024079">
    <property type="entry name" value="MetalloPept_cat_dom_sf"/>
</dbReference>
<dbReference type="SUPFAM" id="SSF55681">
    <property type="entry name" value="Class II aaRS and biotin synthetases"/>
    <property type="match status" value="1"/>
</dbReference>
<evidence type="ECO:0000256" key="7">
    <source>
        <dbReference type="ARBA" id="ARBA00022840"/>
    </source>
</evidence>
<keyword evidence="4" id="KW-0963">Cytoplasm</keyword>
<dbReference type="InterPro" id="IPR006195">
    <property type="entry name" value="aa-tRNA-synth_II"/>
</dbReference>
<keyword evidence="16" id="KW-1185">Reference proteome</keyword>
<evidence type="ECO:0000256" key="3">
    <source>
        <dbReference type="ARBA" id="ARBA00013166"/>
    </source>
</evidence>
<dbReference type="InterPro" id="IPR045864">
    <property type="entry name" value="aa-tRNA-synth_II/BPL/LPL"/>
</dbReference>
<dbReference type="GO" id="GO:0006430">
    <property type="term" value="P:lysyl-tRNA aminoacylation"/>
    <property type="evidence" value="ECO:0007669"/>
    <property type="project" value="InterPro"/>
</dbReference>
<keyword evidence="9" id="KW-0030">Aminoacyl-tRNA synthetase</keyword>
<gene>
    <name evidence="15" type="ORF">FCC1311_002682</name>
</gene>
<dbReference type="SUPFAM" id="SSF55486">
    <property type="entry name" value="Metalloproteases ('zincins'), catalytic domain"/>
    <property type="match status" value="1"/>
</dbReference>
<dbReference type="Gene3D" id="3.30.930.10">
    <property type="entry name" value="Bira Bifunctional Protein, Domain 2"/>
    <property type="match status" value="1"/>
</dbReference>
<evidence type="ECO:0000259" key="14">
    <source>
        <dbReference type="PROSITE" id="PS50862"/>
    </source>
</evidence>
<dbReference type="GO" id="GO:0000049">
    <property type="term" value="F:tRNA binding"/>
    <property type="evidence" value="ECO:0007669"/>
    <property type="project" value="TreeGrafter"/>
</dbReference>
<comment type="catalytic activity">
    <reaction evidence="11 12">
        <text>tRNA(Lys) + L-lysine + ATP = L-lysyl-tRNA(Lys) + AMP + diphosphate</text>
        <dbReference type="Rhea" id="RHEA:20792"/>
        <dbReference type="Rhea" id="RHEA-COMP:9696"/>
        <dbReference type="Rhea" id="RHEA-COMP:9697"/>
        <dbReference type="ChEBI" id="CHEBI:30616"/>
        <dbReference type="ChEBI" id="CHEBI:32551"/>
        <dbReference type="ChEBI" id="CHEBI:33019"/>
        <dbReference type="ChEBI" id="CHEBI:78442"/>
        <dbReference type="ChEBI" id="CHEBI:78529"/>
        <dbReference type="ChEBI" id="CHEBI:456215"/>
        <dbReference type="EC" id="6.1.1.6"/>
    </reaction>
</comment>
<dbReference type="InterPro" id="IPR004364">
    <property type="entry name" value="Aa-tRNA-synt_II"/>
</dbReference>
<reference evidence="15 16" key="1">
    <citation type="submission" date="2017-12" db="EMBL/GenBank/DDBJ databases">
        <title>Sequencing, de novo assembly and annotation of complete genome of a new Thraustochytrid species, strain FCC1311.</title>
        <authorList>
            <person name="Sedici K."/>
            <person name="Godart F."/>
            <person name="Aiese Cigliano R."/>
            <person name="Sanseverino W."/>
            <person name="Barakat M."/>
            <person name="Ortet P."/>
            <person name="Marechal E."/>
            <person name="Cagnac O."/>
            <person name="Amato A."/>
        </authorList>
    </citation>
    <scope>NUCLEOTIDE SEQUENCE [LARGE SCALE GENOMIC DNA]</scope>
</reference>
<dbReference type="EC" id="6.1.1.6" evidence="3 12"/>
<accession>A0A2R5FZ94</accession>
<dbReference type="HAMAP" id="MF_00252">
    <property type="entry name" value="Lys_tRNA_synth_class2"/>
    <property type="match status" value="1"/>
</dbReference>
<dbReference type="GO" id="GO:0005524">
    <property type="term" value="F:ATP binding"/>
    <property type="evidence" value="ECO:0007669"/>
    <property type="project" value="UniProtKB-KW"/>
</dbReference>
<comment type="subcellular location">
    <subcellularLocation>
        <location evidence="1">Cytoplasm</location>
    </subcellularLocation>
</comment>
<organism evidence="15 16">
    <name type="scientific">Hondaea fermentalgiana</name>
    <dbReference type="NCBI Taxonomy" id="2315210"/>
    <lineage>
        <taxon>Eukaryota</taxon>
        <taxon>Sar</taxon>
        <taxon>Stramenopiles</taxon>
        <taxon>Bigyra</taxon>
        <taxon>Labyrinthulomycetes</taxon>
        <taxon>Thraustochytrida</taxon>
        <taxon>Thraustochytriidae</taxon>
        <taxon>Hondaea</taxon>
    </lineage>
</organism>
<dbReference type="NCBIfam" id="NF001756">
    <property type="entry name" value="PRK00484.1"/>
    <property type="match status" value="1"/>
</dbReference>
<keyword evidence="5 15" id="KW-0436">Ligase</keyword>
<sequence>MCTQVAQIFEAYFLGASIAHARPLPLVASKDDISIIDEERGLAFPLETVALDSGKRAVDVFSIMNVIEEYLTRSTFAIIVLMDLCIADPELPDAEILGRATGDRVAVVHCCERAMPNVNARRQKPPSMLSTALVAATAVHEAMHTLGLDHCVSWRCVMNAYMEAGEGDENEAAAKAGGKSSEKGHGNGADPALVGTKSLGPNLLPLCPLDLAKLRLALGFDLAARFTALGSVCRVLASSASDSKTFWAHHASWFESRGKRLKAEAAAKAKAEKAAAKAAKAAEAGGAKKGGLQAEEEIVDPSKYKENRQRALAELAESGTKLYPHKFQVSMRLGDFIEKFSGLEDGKQDDSSEVSIAGRIIGKRAQGSKMVFYTIQGEGNRVQIMSQLQHYKDGEDAFFAAHNSLRRGDIVGAVGFPGKSKKGELSIFPSKLVLLTPCMHMLPVEKKGQEMFTNQDTRYRKRHLDLLLTPATRDVFCKRAQIISYIRRFFDARGCLEVETPVLDMQAGGATAKPFITHHNSLNANLTMRVAPELFLKKLVVGGLDRVYEIGKNFRNEGIDPTHNPEFTACEMYEAYADYNDLMDMTQELLSGMVKAICGSYVIEFLPLGAEEPMSIDFTPPFKRISMKSGLEEALGVTFPNDLASDEAVKMLDDLLKKHELECSSPRTSSRMFDTLVGEFLESKCINPTFLTDHPLVMSPLAKKHRDDPFLTERFELFVATKELANAYTELNDPVDQRERFEGQMKDKAAGDDEAQPIDEGFIEALEVGLPPTAGWGLGIDRLAMFLTNKNTIKEVILFPAMKPEGGLQKDDAEAAAPAVEE</sequence>
<dbReference type="PANTHER" id="PTHR42918:SF5">
    <property type="entry name" value="LYSINE--TRNA LIGASE, MITOCHONDRIAL"/>
    <property type="match status" value="1"/>
</dbReference>
<dbReference type="InterPro" id="IPR018149">
    <property type="entry name" value="Lys-tRNA-synth_II_C"/>
</dbReference>
<evidence type="ECO:0000256" key="1">
    <source>
        <dbReference type="ARBA" id="ARBA00004496"/>
    </source>
</evidence>
<keyword evidence="7" id="KW-0067">ATP-binding</keyword>
<dbReference type="Pfam" id="PF01336">
    <property type="entry name" value="tRNA_anti-codon"/>
    <property type="match status" value="1"/>
</dbReference>
<dbReference type="EMBL" id="BEYU01000003">
    <property type="protein sequence ID" value="GBG24050.1"/>
    <property type="molecule type" value="Genomic_DNA"/>
</dbReference>
<dbReference type="InParanoid" id="A0A2R5FZ94"/>
<dbReference type="NCBIfam" id="TIGR00499">
    <property type="entry name" value="lysS_bact"/>
    <property type="match status" value="1"/>
</dbReference>
<evidence type="ECO:0000256" key="2">
    <source>
        <dbReference type="ARBA" id="ARBA00008226"/>
    </source>
</evidence>
<dbReference type="Gene3D" id="2.40.50.140">
    <property type="entry name" value="Nucleic acid-binding proteins"/>
    <property type="match status" value="1"/>
</dbReference>
<evidence type="ECO:0000256" key="8">
    <source>
        <dbReference type="ARBA" id="ARBA00022917"/>
    </source>
</evidence>
<comment type="similarity">
    <text evidence="2">Belongs to the class-II aminoacyl-tRNA synthetase family.</text>
</comment>
<protein>
    <recommendedName>
        <fullName evidence="3 12">Lysine--tRNA ligase</fullName>
        <ecNumber evidence="3 12">6.1.1.6</ecNumber>
    </recommendedName>
    <alternativeName>
        <fullName evidence="10 12">Lysyl-tRNA synthetase</fullName>
    </alternativeName>
</protein>
<evidence type="ECO:0000256" key="12">
    <source>
        <dbReference type="RuleBase" id="RU003748"/>
    </source>
</evidence>
<dbReference type="InterPro" id="IPR012340">
    <property type="entry name" value="NA-bd_OB-fold"/>
</dbReference>
<evidence type="ECO:0000256" key="9">
    <source>
        <dbReference type="ARBA" id="ARBA00023146"/>
    </source>
</evidence>